<evidence type="ECO:0000256" key="1">
    <source>
        <dbReference type="ARBA" id="ARBA00007806"/>
    </source>
</evidence>
<evidence type="ECO:0000313" key="9">
    <source>
        <dbReference type="Proteomes" id="UP000444721"/>
    </source>
</evidence>
<gene>
    <name evidence="8" type="ORF">FDP41_006651</name>
</gene>
<keyword evidence="3 4" id="KW-0326">Glycosidase</keyword>
<protein>
    <recommendedName>
        <fullName evidence="10">Glycoside hydrolase family 31 N-terminal domain-containing protein</fullName>
    </recommendedName>
</protein>
<evidence type="ECO:0000256" key="2">
    <source>
        <dbReference type="ARBA" id="ARBA00022801"/>
    </source>
</evidence>
<dbReference type="SUPFAM" id="SSF51445">
    <property type="entry name" value="(Trans)glycosidases"/>
    <property type="match status" value="1"/>
</dbReference>
<reference evidence="8 9" key="1">
    <citation type="journal article" date="2019" name="Sci. Rep.">
        <title>Nanopore sequencing improves the draft genome of the human pathogenic amoeba Naegleria fowleri.</title>
        <authorList>
            <person name="Liechti N."/>
            <person name="Schurch N."/>
            <person name="Bruggmann R."/>
            <person name="Wittwer M."/>
        </authorList>
    </citation>
    <scope>NUCLEOTIDE SEQUENCE [LARGE SCALE GENOMIC DNA]</scope>
    <source>
        <strain evidence="8 9">ATCC 30894</strain>
    </source>
</reference>
<dbReference type="InterPro" id="IPR017853">
    <property type="entry name" value="GH"/>
</dbReference>
<dbReference type="PANTHER" id="PTHR43053">
    <property type="entry name" value="GLYCOSIDASE FAMILY 31"/>
    <property type="match status" value="1"/>
</dbReference>
<feature type="domain" description="Glycoside hydrolase family 31 TIM barrel" evidence="6">
    <location>
        <begin position="73"/>
        <end position="322"/>
    </location>
</feature>
<feature type="domain" description="Glycosyl hydrolase family 31 C-terminal" evidence="7">
    <location>
        <begin position="369"/>
        <end position="439"/>
    </location>
</feature>
<evidence type="ECO:0000256" key="5">
    <source>
        <dbReference type="SAM" id="SignalP"/>
    </source>
</evidence>
<dbReference type="Proteomes" id="UP000444721">
    <property type="component" value="Unassembled WGS sequence"/>
</dbReference>
<evidence type="ECO:0000256" key="3">
    <source>
        <dbReference type="ARBA" id="ARBA00023295"/>
    </source>
</evidence>
<dbReference type="GO" id="GO:0004553">
    <property type="term" value="F:hydrolase activity, hydrolyzing O-glycosyl compounds"/>
    <property type="evidence" value="ECO:0007669"/>
    <property type="project" value="InterPro"/>
</dbReference>
<dbReference type="VEuPathDB" id="AmoebaDB:NfTy_074290"/>
<dbReference type="OMA" id="IEWWKGR"/>
<name>A0A6A5BHW5_NAEFO</name>
<keyword evidence="9" id="KW-1185">Reference proteome</keyword>
<evidence type="ECO:0000259" key="6">
    <source>
        <dbReference type="Pfam" id="PF01055"/>
    </source>
</evidence>
<dbReference type="RefSeq" id="XP_044558754.1">
    <property type="nucleotide sequence ID" value="XM_044710309.1"/>
</dbReference>
<evidence type="ECO:0008006" key="10">
    <source>
        <dbReference type="Google" id="ProtNLM"/>
    </source>
</evidence>
<dbReference type="Gene3D" id="2.60.40.1180">
    <property type="entry name" value="Golgi alpha-mannosidase II"/>
    <property type="match status" value="1"/>
</dbReference>
<evidence type="ECO:0000313" key="8">
    <source>
        <dbReference type="EMBL" id="KAF0974041.1"/>
    </source>
</evidence>
<dbReference type="GeneID" id="68113869"/>
<feature type="chain" id="PRO_5025529355" description="Glycoside hydrolase family 31 N-terminal domain-containing protein" evidence="5">
    <location>
        <begin position="30"/>
        <end position="521"/>
    </location>
</feature>
<dbReference type="PANTHER" id="PTHR43053:SF4">
    <property type="entry name" value="MYOGENESIS-REGULATING GLYCOSIDASE"/>
    <property type="match status" value="1"/>
</dbReference>
<dbReference type="Pfam" id="PF01055">
    <property type="entry name" value="Glyco_hydro_31_2nd"/>
    <property type="match status" value="1"/>
</dbReference>
<proteinExistence type="inferred from homology"/>
<dbReference type="OrthoDB" id="10070917at2759"/>
<sequence>MFAFHKGLLLVASALSLFVFLMIGSMSHAGPTSISINTGALSEKQQQKFIVPRIKKINAPYSEWAHHHLVWMNGESQNQQALLKLVSTYSQNDIPVGAVDLEAGWSKGINSFVPDQSKFPNLYQFVKQMHSMNIKVICWTTPLINVDSPNYNTAYMKGYFVNDGRSIEWWKGRGSFIDYTNPDAVQWWHSQMNNVLVLNQTDPKEGIDGWKCDGSDPYFYELIYAYGKKGHISEKDYSYMYYHDFLNYTRQVRGQDSLIVNIPVDSILGMAFFEFAPKDIVFNGWVGNKYANYFGFTESVKNMLHSAWNKYLGFTTPIGGYEGIRNYDTDLKFTHAHYEIVPYLYTSGIDAYQNRDCLITPLSSWTMFDPTFWTFKLGKDMIVTPVFDYSNCTNVLFSEGTWVDYFDHSVTFAGVYNETFDYSMTYEEFPAFYRAGSILPLNITSDYVNVFGNSKSHSGYLTLAIHYPIMNEEQSQMIFSHGIEVRYFRNSRDNTMSITVSAPNGFRADSEKFKYWTFEDC</sequence>
<dbReference type="Pfam" id="PF21365">
    <property type="entry name" value="Glyco_hydro_31_3rd"/>
    <property type="match status" value="1"/>
</dbReference>
<dbReference type="VEuPathDB" id="AmoebaDB:FDP41_006651"/>
<comment type="similarity">
    <text evidence="1 4">Belongs to the glycosyl hydrolase 31 family.</text>
</comment>
<accession>A0A6A5BHW5</accession>
<organism evidence="8 9">
    <name type="scientific">Naegleria fowleri</name>
    <name type="common">Brain eating amoeba</name>
    <dbReference type="NCBI Taxonomy" id="5763"/>
    <lineage>
        <taxon>Eukaryota</taxon>
        <taxon>Discoba</taxon>
        <taxon>Heterolobosea</taxon>
        <taxon>Tetramitia</taxon>
        <taxon>Eutetramitia</taxon>
        <taxon>Vahlkampfiidae</taxon>
        <taxon>Naegleria</taxon>
    </lineage>
</organism>
<dbReference type="VEuPathDB" id="AmoebaDB:NF0007840"/>
<evidence type="ECO:0000259" key="7">
    <source>
        <dbReference type="Pfam" id="PF21365"/>
    </source>
</evidence>
<dbReference type="InterPro" id="IPR050985">
    <property type="entry name" value="Alpha-glycosidase_related"/>
</dbReference>
<dbReference type="EMBL" id="VFQX01000053">
    <property type="protein sequence ID" value="KAF0974041.1"/>
    <property type="molecule type" value="Genomic_DNA"/>
</dbReference>
<comment type="caution">
    <text evidence="8">The sequence shown here is derived from an EMBL/GenBank/DDBJ whole genome shotgun (WGS) entry which is preliminary data.</text>
</comment>
<dbReference type="AlphaFoldDB" id="A0A6A5BHW5"/>
<dbReference type="Gene3D" id="3.20.20.80">
    <property type="entry name" value="Glycosidases"/>
    <property type="match status" value="1"/>
</dbReference>
<dbReference type="InterPro" id="IPR048395">
    <property type="entry name" value="Glyco_hydro_31_C"/>
</dbReference>
<evidence type="ECO:0000256" key="4">
    <source>
        <dbReference type="RuleBase" id="RU361185"/>
    </source>
</evidence>
<keyword evidence="5" id="KW-0732">Signal</keyword>
<feature type="signal peptide" evidence="5">
    <location>
        <begin position="1"/>
        <end position="29"/>
    </location>
</feature>
<dbReference type="InterPro" id="IPR000322">
    <property type="entry name" value="Glyco_hydro_31_TIM"/>
</dbReference>
<dbReference type="GO" id="GO:0005975">
    <property type="term" value="P:carbohydrate metabolic process"/>
    <property type="evidence" value="ECO:0007669"/>
    <property type="project" value="InterPro"/>
</dbReference>
<dbReference type="SUPFAM" id="SSF51011">
    <property type="entry name" value="Glycosyl hydrolase domain"/>
    <property type="match status" value="1"/>
</dbReference>
<keyword evidence="2 4" id="KW-0378">Hydrolase</keyword>
<dbReference type="InterPro" id="IPR013780">
    <property type="entry name" value="Glyco_hydro_b"/>
</dbReference>